<sequence>MNYDALPKFLSIHSLRSHVGFYWELRLEIGFSVHSKLMVDDFSAIIGADHKGRVAKVIVKVLQFNPNEAEGGRNKLWLLKFEEFMDCCAS</sequence>
<evidence type="ECO:0000313" key="2">
    <source>
        <dbReference type="Proteomes" id="UP001372338"/>
    </source>
</evidence>
<evidence type="ECO:0000313" key="1">
    <source>
        <dbReference type="EMBL" id="KAK7283254.1"/>
    </source>
</evidence>
<gene>
    <name evidence="1" type="ORF">RIF29_12656</name>
</gene>
<comment type="caution">
    <text evidence="1">The sequence shown here is derived from an EMBL/GenBank/DDBJ whole genome shotgun (WGS) entry which is preliminary data.</text>
</comment>
<name>A0AAN9INN0_CROPI</name>
<proteinExistence type="predicted"/>
<dbReference type="Proteomes" id="UP001372338">
    <property type="component" value="Unassembled WGS sequence"/>
</dbReference>
<protein>
    <submittedName>
        <fullName evidence="1">Uncharacterized protein</fullName>
    </submittedName>
</protein>
<dbReference type="AlphaFoldDB" id="A0AAN9INN0"/>
<accession>A0AAN9INN0</accession>
<reference evidence="1 2" key="1">
    <citation type="submission" date="2024-01" db="EMBL/GenBank/DDBJ databases">
        <title>The genomes of 5 underutilized Papilionoideae crops provide insights into root nodulation and disease resistanc.</title>
        <authorList>
            <person name="Yuan L."/>
        </authorList>
    </citation>
    <scope>NUCLEOTIDE SEQUENCE [LARGE SCALE GENOMIC DNA]</scope>
    <source>
        <strain evidence="1">ZHUSHIDOU_FW_LH</strain>
        <tissue evidence="1">Leaf</tissue>
    </source>
</reference>
<keyword evidence="2" id="KW-1185">Reference proteome</keyword>
<organism evidence="1 2">
    <name type="scientific">Crotalaria pallida</name>
    <name type="common">Smooth rattlebox</name>
    <name type="synonym">Crotalaria striata</name>
    <dbReference type="NCBI Taxonomy" id="3830"/>
    <lineage>
        <taxon>Eukaryota</taxon>
        <taxon>Viridiplantae</taxon>
        <taxon>Streptophyta</taxon>
        <taxon>Embryophyta</taxon>
        <taxon>Tracheophyta</taxon>
        <taxon>Spermatophyta</taxon>
        <taxon>Magnoliopsida</taxon>
        <taxon>eudicotyledons</taxon>
        <taxon>Gunneridae</taxon>
        <taxon>Pentapetalae</taxon>
        <taxon>rosids</taxon>
        <taxon>fabids</taxon>
        <taxon>Fabales</taxon>
        <taxon>Fabaceae</taxon>
        <taxon>Papilionoideae</taxon>
        <taxon>50 kb inversion clade</taxon>
        <taxon>genistoids sensu lato</taxon>
        <taxon>core genistoids</taxon>
        <taxon>Crotalarieae</taxon>
        <taxon>Crotalaria</taxon>
    </lineage>
</organism>
<dbReference type="EMBL" id="JAYWIO010000002">
    <property type="protein sequence ID" value="KAK7283254.1"/>
    <property type="molecule type" value="Genomic_DNA"/>
</dbReference>